<reference evidence="5 6" key="1">
    <citation type="submission" date="2018-03" db="EMBL/GenBank/DDBJ databases">
        <title>Draft Genome Sequences of the Obligatory Marine Myxobacteria Enhygromyxa salina SWB007.</title>
        <authorList>
            <person name="Poehlein A."/>
            <person name="Moghaddam J.A."/>
            <person name="Harms H."/>
            <person name="Alanjari M."/>
            <person name="Koenig G.M."/>
            <person name="Daniel R."/>
            <person name="Schaeberle T.F."/>
        </authorList>
    </citation>
    <scope>NUCLEOTIDE SEQUENCE [LARGE SCALE GENOMIC DNA]</scope>
    <source>
        <strain evidence="5 6">SWB007</strain>
    </source>
</reference>
<dbReference type="InterPro" id="IPR057460">
    <property type="entry name" value="CAF17_C"/>
</dbReference>
<dbReference type="Gene3D" id="3.30.1360.120">
    <property type="entry name" value="Probable tRNA modification gtpase trme, domain 1"/>
    <property type="match status" value="1"/>
</dbReference>
<dbReference type="PIRSF" id="PIRSF006487">
    <property type="entry name" value="GcvT"/>
    <property type="match status" value="1"/>
</dbReference>
<evidence type="ECO:0000259" key="3">
    <source>
        <dbReference type="Pfam" id="PF01571"/>
    </source>
</evidence>
<proteinExistence type="predicted"/>
<feature type="domain" description="CAF17 C-terminal" evidence="4">
    <location>
        <begin position="225"/>
        <end position="288"/>
    </location>
</feature>
<dbReference type="RefSeq" id="WP_181233757.1">
    <property type="nucleotide sequence ID" value="NZ_PVNL01000057.1"/>
</dbReference>
<accession>A0A2S9YQF2</accession>
<dbReference type="InterPro" id="IPR006222">
    <property type="entry name" value="GCVT_N"/>
</dbReference>
<feature type="region of interest" description="Disordered" evidence="2">
    <location>
        <begin position="287"/>
        <end position="311"/>
    </location>
</feature>
<evidence type="ECO:0000313" key="5">
    <source>
        <dbReference type="EMBL" id="PRQ07308.1"/>
    </source>
</evidence>
<organism evidence="5 6">
    <name type="scientific">Enhygromyxa salina</name>
    <dbReference type="NCBI Taxonomy" id="215803"/>
    <lineage>
        <taxon>Bacteria</taxon>
        <taxon>Pseudomonadati</taxon>
        <taxon>Myxococcota</taxon>
        <taxon>Polyangia</taxon>
        <taxon>Nannocystales</taxon>
        <taxon>Nannocystaceae</taxon>
        <taxon>Enhygromyxa</taxon>
    </lineage>
</organism>
<name>A0A2S9YQF2_9BACT</name>
<dbReference type="InterPro" id="IPR045179">
    <property type="entry name" value="YgfZ/GcvT"/>
</dbReference>
<dbReference type="EMBL" id="PVNL01000057">
    <property type="protein sequence ID" value="PRQ07308.1"/>
    <property type="molecule type" value="Genomic_DNA"/>
</dbReference>
<dbReference type="GO" id="GO:0016226">
    <property type="term" value="P:iron-sulfur cluster assembly"/>
    <property type="evidence" value="ECO:0007669"/>
    <property type="project" value="TreeGrafter"/>
</dbReference>
<protein>
    <submittedName>
        <fullName evidence="5">tRNA-modifying protein YgfZ</fullName>
    </submittedName>
</protein>
<evidence type="ECO:0000259" key="4">
    <source>
        <dbReference type="Pfam" id="PF25455"/>
    </source>
</evidence>
<dbReference type="PANTHER" id="PTHR22602">
    <property type="entry name" value="TRANSFERASE CAF17, MITOCHONDRIAL-RELATED"/>
    <property type="match status" value="1"/>
</dbReference>
<gene>
    <name evidence="5" type="primary">ygfZ</name>
    <name evidence="5" type="ORF">ENSA7_30180</name>
</gene>
<feature type="domain" description="GCVT N-terminal" evidence="3">
    <location>
        <begin position="21"/>
        <end position="112"/>
    </location>
</feature>
<sequence length="311" mass="32572">MTATIRHALLATLPNQARAVVRVTGDDATRFLQGLLSADVGELTPGRATAATLLTVKGKIISEVLVLAVTEDEPWLLLPAEIAPDVTAKLDAHIIMDDVELEPLTDHACAIAWTEAATLTPEQLGALPAGVRAFAGTHPLPGVVLVGPESALSTALAKIGEPADTEAFTAARIAHGRPAWGFEIAADRFPPEVGFVDAVSYDKGCFLGQEPLSRIHNRGQVNRVMVRVKLSAAPTSPLPIALQVDGAQVGHLTSHTQALEGLAIVRRAHAKPGAQLHADELTITVQSPPLGDDPGRAGRQQAATVTLGGRR</sequence>
<comment type="caution">
    <text evidence="5">The sequence shown here is derived from an EMBL/GenBank/DDBJ whole genome shotgun (WGS) entry which is preliminary data.</text>
</comment>
<dbReference type="NCBIfam" id="TIGR03317">
    <property type="entry name" value="ygfZ_signature"/>
    <property type="match status" value="1"/>
</dbReference>
<dbReference type="Proteomes" id="UP000238823">
    <property type="component" value="Unassembled WGS sequence"/>
</dbReference>
<evidence type="ECO:0000256" key="2">
    <source>
        <dbReference type="SAM" id="MobiDB-lite"/>
    </source>
</evidence>
<evidence type="ECO:0000256" key="1">
    <source>
        <dbReference type="ARBA" id="ARBA00022946"/>
    </source>
</evidence>
<dbReference type="InterPro" id="IPR027266">
    <property type="entry name" value="TrmE/GcvT-like"/>
</dbReference>
<dbReference type="Pfam" id="PF01571">
    <property type="entry name" value="GCV_T"/>
    <property type="match status" value="1"/>
</dbReference>
<evidence type="ECO:0000313" key="6">
    <source>
        <dbReference type="Proteomes" id="UP000238823"/>
    </source>
</evidence>
<dbReference type="SUPFAM" id="SSF103025">
    <property type="entry name" value="Folate-binding domain"/>
    <property type="match status" value="1"/>
</dbReference>
<dbReference type="InterPro" id="IPR017703">
    <property type="entry name" value="YgfZ/GCV_T_CS"/>
</dbReference>
<dbReference type="PANTHER" id="PTHR22602:SF0">
    <property type="entry name" value="TRANSFERASE CAF17, MITOCHONDRIAL-RELATED"/>
    <property type="match status" value="1"/>
</dbReference>
<dbReference type="Pfam" id="PF25455">
    <property type="entry name" value="Beta-barrel_CAF17_C"/>
    <property type="match status" value="1"/>
</dbReference>
<keyword evidence="1" id="KW-0809">Transit peptide</keyword>
<dbReference type="AlphaFoldDB" id="A0A2S9YQF2"/>